<evidence type="ECO:0000313" key="1">
    <source>
        <dbReference type="EMBL" id="BCU69673.1"/>
    </source>
</evidence>
<accession>A0A8D5ZEH1</accession>
<dbReference type="KEGG" id="csty:KN1_09700"/>
<proteinExistence type="predicted"/>
<evidence type="ECO:0000313" key="2">
    <source>
        <dbReference type="Proteomes" id="UP000825123"/>
    </source>
</evidence>
<gene>
    <name evidence="1" type="ORF">KN1_09700</name>
</gene>
<name>A0A8D5ZEH1_9CREN</name>
<sequence>MHHILTVRLGNVNVIDLSNKNVSYVRILRKPLLALPETLFIPKFFNS</sequence>
<protein>
    <submittedName>
        <fullName evidence="1">Uncharacterized protein</fullName>
    </submittedName>
</protein>
<dbReference type="EMBL" id="AP024597">
    <property type="protein sequence ID" value="BCU69673.1"/>
    <property type="molecule type" value="Genomic_DNA"/>
</dbReference>
<organism evidence="1 2">
    <name type="scientific">Stygiolobus caldivivus</name>
    <dbReference type="NCBI Taxonomy" id="2824673"/>
    <lineage>
        <taxon>Archaea</taxon>
        <taxon>Thermoproteota</taxon>
        <taxon>Thermoprotei</taxon>
        <taxon>Sulfolobales</taxon>
        <taxon>Sulfolobaceae</taxon>
        <taxon>Stygiolobus</taxon>
    </lineage>
</organism>
<reference evidence="1 2" key="1">
    <citation type="submission" date="2021-04" db="EMBL/GenBank/DDBJ databases">
        <title>Complete genome sequence of Stygiolobus sp. KN-1.</title>
        <authorList>
            <person name="Nakamura K."/>
            <person name="Sakai H."/>
            <person name="Kurosawa N."/>
        </authorList>
    </citation>
    <scope>NUCLEOTIDE SEQUENCE [LARGE SCALE GENOMIC DNA]</scope>
    <source>
        <strain evidence="1 2">KN-1</strain>
    </source>
</reference>
<keyword evidence="2" id="KW-1185">Reference proteome</keyword>
<dbReference type="Proteomes" id="UP000825123">
    <property type="component" value="Chromosome"/>
</dbReference>
<dbReference type="AlphaFoldDB" id="A0A8D5ZEH1"/>